<gene>
    <name evidence="2" type="ORF">GCM10025770_01380</name>
</gene>
<name>A0ABP9QBG1_9RHOO</name>
<dbReference type="Proteomes" id="UP001500547">
    <property type="component" value="Unassembled WGS sequence"/>
</dbReference>
<feature type="transmembrane region" description="Helical" evidence="1">
    <location>
        <begin position="12"/>
        <end position="30"/>
    </location>
</feature>
<protein>
    <submittedName>
        <fullName evidence="2">Uncharacterized protein</fullName>
    </submittedName>
</protein>
<comment type="caution">
    <text evidence="2">The sequence shown here is derived from an EMBL/GenBank/DDBJ whole genome shotgun (WGS) entry which is preliminary data.</text>
</comment>
<proteinExistence type="predicted"/>
<keyword evidence="1" id="KW-0472">Membrane</keyword>
<evidence type="ECO:0000313" key="3">
    <source>
        <dbReference type="Proteomes" id="UP001500547"/>
    </source>
</evidence>
<keyword evidence="1" id="KW-0812">Transmembrane</keyword>
<sequence length="47" mass="5526">MQRRNNFARFGWGFSLFFLLGCAAFTWIFFRDGVSHVPIYSADIAEY</sequence>
<keyword evidence="1" id="KW-1133">Transmembrane helix</keyword>
<evidence type="ECO:0000313" key="2">
    <source>
        <dbReference type="EMBL" id="GAA5157737.1"/>
    </source>
</evidence>
<evidence type="ECO:0000256" key="1">
    <source>
        <dbReference type="SAM" id="Phobius"/>
    </source>
</evidence>
<reference evidence="3" key="1">
    <citation type="journal article" date="2019" name="Int. J. Syst. Evol. Microbiol.">
        <title>The Global Catalogue of Microorganisms (GCM) 10K type strain sequencing project: providing services to taxonomists for standard genome sequencing and annotation.</title>
        <authorList>
            <consortium name="The Broad Institute Genomics Platform"/>
            <consortium name="The Broad Institute Genome Sequencing Center for Infectious Disease"/>
            <person name="Wu L."/>
            <person name="Ma J."/>
        </authorList>
    </citation>
    <scope>NUCLEOTIDE SEQUENCE [LARGE SCALE GENOMIC DNA]</scope>
    <source>
        <strain evidence="3">JCM 18715</strain>
    </source>
</reference>
<dbReference type="RefSeq" id="WP_345530893.1">
    <property type="nucleotide sequence ID" value="NZ_BAABLD010000001.1"/>
</dbReference>
<dbReference type="EMBL" id="BAABLD010000001">
    <property type="protein sequence ID" value="GAA5157737.1"/>
    <property type="molecule type" value="Genomic_DNA"/>
</dbReference>
<keyword evidence="3" id="KW-1185">Reference proteome</keyword>
<accession>A0ABP9QBG1</accession>
<organism evidence="2 3">
    <name type="scientific">Viridibacterium curvum</name>
    <dbReference type="NCBI Taxonomy" id="1101404"/>
    <lineage>
        <taxon>Bacteria</taxon>
        <taxon>Pseudomonadati</taxon>
        <taxon>Pseudomonadota</taxon>
        <taxon>Betaproteobacteria</taxon>
        <taxon>Rhodocyclales</taxon>
        <taxon>Rhodocyclaceae</taxon>
        <taxon>Viridibacterium</taxon>
    </lineage>
</organism>
<dbReference type="PROSITE" id="PS51257">
    <property type="entry name" value="PROKAR_LIPOPROTEIN"/>
    <property type="match status" value="1"/>
</dbReference>